<dbReference type="GO" id="GO:0005524">
    <property type="term" value="F:ATP binding"/>
    <property type="evidence" value="ECO:0007669"/>
    <property type="project" value="UniProtKB-UniRule"/>
</dbReference>
<accession>A0A923SWN9</accession>
<dbReference type="SUPFAM" id="SSF63418">
    <property type="entry name" value="MurE/MurF N-terminal domain"/>
    <property type="match status" value="1"/>
</dbReference>
<dbReference type="SUPFAM" id="SSF53244">
    <property type="entry name" value="MurD-like peptide ligases, peptide-binding domain"/>
    <property type="match status" value="1"/>
</dbReference>
<dbReference type="InterPro" id="IPR035911">
    <property type="entry name" value="MurE/MurF_N"/>
</dbReference>
<dbReference type="InterPro" id="IPR004101">
    <property type="entry name" value="Mur_ligase_C"/>
</dbReference>
<keyword evidence="9 10" id="KW-0961">Cell wall biogenesis/degradation</keyword>
<keyword evidence="2 10" id="KW-0436">Ligase</keyword>
<evidence type="ECO:0000256" key="10">
    <source>
        <dbReference type="HAMAP-Rule" id="MF_02019"/>
    </source>
</evidence>
<feature type="binding site" evidence="10">
    <location>
        <begin position="120"/>
        <end position="126"/>
    </location>
    <ligand>
        <name>ATP</name>
        <dbReference type="ChEBI" id="CHEBI:30616"/>
    </ligand>
</feature>
<keyword evidence="6 10" id="KW-0133">Cell shape</keyword>
<evidence type="ECO:0000256" key="3">
    <source>
        <dbReference type="ARBA" id="ARBA00022618"/>
    </source>
</evidence>
<dbReference type="GO" id="GO:0047480">
    <property type="term" value="F:UDP-N-acetylmuramoyl-tripeptide-D-alanyl-D-alanine ligase activity"/>
    <property type="evidence" value="ECO:0007669"/>
    <property type="project" value="UniProtKB-UniRule"/>
</dbReference>
<dbReference type="GO" id="GO:0009252">
    <property type="term" value="P:peptidoglycan biosynthetic process"/>
    <property type="evidence" value="ECO:0007669"/>
    <property type="project" value="UniProtKB-UniRule"/>
</dbReference>
<dbReference type="EC" id="6.3.2.10" evidence="10 11"/>
<dbReference type="AlphaFoldDB" id="A0A923SWN9"/>
<comment type="similarity">
    <text evidence="10">Belongs to the MurCDEF family. MurF subfamily.</text>
</comment>
<evidence type="ECO:0000256" key="9">
    <source>
        <dbReference type="ARBA" id="ARBA00023316"/>
    </source>
</evidence>
<evidence type="ECO:0000256" key="6">
    <source>
        <dbReference type="ARBA" id="ARBA00022960"/>
    </source>
</evidence>
<proteinExistence type="inferred from homology"/>
<dbReference type="InterPro" id="IPR036565">
    <property type="entry name" value="Mur-like_cat_sf"/>
</dbReference>
<gene>
    <name evidence="10" type="primary">murF</name>
    <name evidence="14" type="ORF">H9L42_11870</name>
</gene>
<comment type="caution">
    <text evidence="14">The sequence shown here is derived from an EMBL/GenBank/DDBJ whole genome shotgun (WGS) entry which is preliminary data.</text>
</comment>
<comment type="subcellular location">
    <subcellularLocation>
        <location evidence="10 11">Cytoplasm</location>
    </subcellularLocation>
</comment>
<evidence type="ECO:0000256" key="1">
    <source>
        <dbReference type="ARBA" id="ARBA00022490"/>
    </source>
</evidence>
<evidence type="ECO:0000313" key="14">
    <source>
        <dbReference type="EMBL" id="MBC6680518.1"/>
    </source>
</evidence>
<evidence type="ECO:0000256" key="5">
    <source>
        <dbReference type="ARBA" id="ARBA00022840"/>
    </source>
</evidence>
<dbReference type="Gene3D" id="3.40.1390.10">
    <property type="entry name" value="MurE/MurF, N-terminal domain"/>
    <property type="match status" value="1"/>
</dbReference>
<dbReference type="NCBIfam" id="TIGR01143">
    <property type="entry name" value="murF"/>
    <property type="match status" value="1"/>
</dbReference>
<dbReference type="Pfam" id="PF02875">
    <property type="entry name" value="Mur_ligase_C"/>
    <property type="match status" value="1"/>
</dbReference>
<organism evidence="14 15">
    <name type="scientific">Zhenpiania hominis</name>
    <dbReference type="NCBI Taxonomy" id="2763644"/>
    <lineage>
        <taxon>Bacteria</taxon>
        <taxon>Bacillati</taxon>
        <taxon>Bacillota</taxon>
        <taxon>Clostridia</taxon>
        <taxon>Peptostreptococcales</taxon>
        <taxon>Anaerovoracaceae</taxon>
        <taxon>Zhenpiania</taxon>
    </lineage>
</organism>
<evidence type="ECO:0000313" key="15">
    <source>
        <dbReference type="Proteomes" id="UP000602647"/>
    </source>
</evidence>
<dbReference type="HAMAP" id="MF_02019">
    <property type="entry name" value="MurF"/>
    <property type="match status" value="1"/>
</dbReference>
<comment type="catalytic activity">
    <reaction evidence="10 11">
        <text>D-alanyl-D-alanine + UDP-N-acetyl-alpha-D-muramoyl-L-alanyl-gamma-D-glutamyl-meso-2,6-diaminopimelate + ATP = UDP-N-acetyl-alpha-D-muramoyl-L-alanyl-gamma-D-glutamyl-meso-2,6-diaminopimeloyl-D-alanyl-D-alanine + ADP + phosphate + H(+)</text>
        <dbReference type="Rhea" id="RHEA:28374"/>
        <dbReference type="ChEBI" id="CHEBI:15378"/>
        <dbReference type="ChEBI" id="CHEBI:30616"/>
        <dbReference type="ChEBI" id="CHEBI:43474"/>
        <dbReference type="ChEBI" id="CHEBI:57822"/>
        <dbReference type="ChEBI" id="CHEBI:61386"/>
        <dbReference type="ChEBI" id="CHEBI:83905"/>
        <dbReference type="ChEBI" id="CHEBI:456216"/>
        <dbReference type="EC" id="6.3.2.10"/>
    </reaction>
</comment>
<dbReference type="Pfam" id="PF08245">
    <property type="entry name" value="Mur_ligase_M"/>
    <property type="match status" value="1"/>
</dbReference>
<dbReference type="InterPro" id="IPR036615">
    <property type="entry name" value="Mur_ligase_C_dom_sf"/>
</dbReference>
<keyword evidence="8 10" id="KW-0131">Cell cycle</keyword>
<dbReference type="InterPro" id="IPR005863">
    <property type="entry name" value="UDP-N-AcMur_synth"/>
</dbReference>
<keyword evidence="7 10" id="KW-0573">Peptidoglycan synthesis</keyword>
<keyword evidence="4 10" id="KW-0547">Nucleotide-binding</keyword>
<keyword evidence="3 10" id="KW-0132">Cell division</keyword>
<keyword evidence="15" id="KW-1185">Reference proteome</keyword>
<dbReference type="Proteomes" id="UP000602647">
    <property type="component" value="Unassembled WGS sequence"/>
</dbReference>
<dbReference type="InterPro" id="IPR051046">
    <property type="entry name" value="MurCDEF_CellWall_CoF430Synth"/>
</dbReference>
<evidence type="ECO:0000256" key="8">
    <source>
        <dbReference type="ARBA" id="ARBA00023306"/>
    </source>
</evidence>
<dbReference type="PANTHER" id="PTHR43024">
    <property type="entry name" value="UDP-N-ACETYLMURAMOYL-TRIPEPTIDE--D-ALANYL-D-ALANINE LIGASE"/>
    <property type="match status" value="1"/>
</dbReference>
<keyword evidence="1 10" id="KW-0963">Cytoplasm</keyword>
<evidence type="ECO:0000256" key="4">
    <source>
        <dbReference type="ARBA" id="ARBA00022741"/>
    </source>
</evidence>
<feature type="domain" description="Mur ligase central" evidence="13">
    <location>
        <begin position="118"/>
        <end position="304"/>
    </location>
</feature>
<dbReference type="GO" id="GO:0051301">
    <property type="term" value="P:cell division"/>
    <property type="evidence" value="ECO:0007669"/>
    <property type="project" value="UniProtKB-KW"/>
</dbReference>
<dbReference type="EMBL" id="JACRYT010000014">
    <property type="protein sequence ID" value="MBC6680518.1"/>
    <property type="molecule type" value="Genomic_DNA"/>
</dbReference>
<comment type="function">
    <text evidence="10 11">Involved in cell wall formation. Catalyzes the final step in the synthesis of UDP-N-acetylmuramoyl-pentapeptide, the precursor of murein.</text>
</comment>
<evidence type="ECO:0000259" key="13">
    <source>
        <dbReference type="Pfam" id="PF08245"/>
    </source>
</evidence>
<protein>
    <recommendedName>
        <fullName evidence="10 11">UDP-N-acetylmuramoyl-tripeptide--D-alanyl-D-alanine ligase</fullName>
        <ecNumber evidence="10 11">6.3.2.10</ecNumber>
    </recommendedName>
    <alternativeName>
        <fullName evidence="10">D-alanyl-D-alanine-adding enzyme</fullName>
    </alternativeName>
</protein>
<sequence>MKKLTVNQIKEGTGGRLLNGNAFDTAENICTDSRIAQAGDVFFALIGELHDAHQYLPQVLESGCRCVVISDENAWKQAAEQSGEAGNVSAILVEDTTRALQELAAFYLGLLNLKKIAVTGSTGKTSTRDLTAYVCREKYKTQKNTGNLNNHIGVPLTILSFEEDTQVGVLEMGMDKQGEIDLLARIVKPDIGIITNIGLAHIENLGSQEGIFQAKMELTGYFDETNVLIAARDEEFLNRERIQGPYRLVLAGTDGKSDFIISHIEDFGADGIQFCLEHLGEMHRFRLPIPGRHNAFNAALAVAAGLELGITMEEAARGLAKAQLTDKRLTVRGKNGIKIIDDTYNASPDSMRAAIDVLMKTRGIRNIAVLGDMFELGETSLTQHELIGRYAAQQGVQLLVAIGRDAEQIARGAEKEGLEKSFYFERKEEFLEHMDSIIERGDVILVKGSRGMEMEKIVKKIMEQQE</sequence>
<evidence type="ECO:0000259" key="12">
    <source>
        <dbReference type="Pfam" id="PF02875"/>
    </source>
</evidence>
<evidence type="ECO:0000256" key="7">
    <source>
        <dbReference type="ARBA" id="ARBA00022984"/>
    </source>
</evidence>
<evidence type="ECO:0000256" key="2">
    <source>
        <dbReference type="ARBA" id="ARBA00022598"/>
    </source>
</evidence>
<comment type="pathway">
    <text evidence="10 11">Cell wall biogenesis; peptidoglycan biosynthesis.</text>
</comment>
<dbReference type="GO" id="GO:0005737">
    <property type="term" value="C:cytoplasm"/>
    <property type="evidence" value="ECO:0007669"/>
    <property type="project" value="UniProtKB-SubCell"/>
</dbReference>
<dbReference type="GO" id="GO:0008360">
    <property type="term" value="P:regulation of cell shape"/>
    <property type="evidence" value="ECO:0007669"/>
    <property type="project" value="UniProtKB-KW"/>
</dbReference>
<dbReference type="InterPro" id="IPR013221">
    <property type="entry name" value="Mur_ligase_cen"/>
</dbReference>
<dbReference type="Gene3D" id="3.90.190.20">
    <property type="entry name" value="Mur ligase, C-terminal domain"/>
    <property type="match status" value="1"/>
</dbReference>
<dbReference type="Gene3D" id="3.40.1190.10">
    <property type="entry name" value="Mur-like, catalytic domain"/>
    <property type="match status" value="1"/>
</dbReference>
<feature type="domain" description="Mur ligase C-terminal" evidence="12">
    <location>
        <begin position="328"/>
        <end position="450"/>
    </location>
</feature>
<keyword evidence="5 10" id="KW-0067">ATP-binding</keyword>
<dbReference type="PANTHER" id="PTHR43024:SF1">
    <property type="entry name" value="UDP-N-ACETYLMURAMOYL-TRIPEPTIDE--D-ALANYL-D-ALANINE LIGASE"/>
    <property type="match status" value="1"/>
</dbReference>
<name>A0A923SWN9_9FIRM</name>
<reference evidence="14" key="1">
    <citation type="submission" date="2020-08" db="EMBL/GenBank/DDBJ databases">
        <title>Genome public.</title>
        <authorList>
            <person name="Liu C."/>
            <person name="Sun Q."/>
        </authorList>
    </citation>
    <scope>NUCLEOTIDE SEQUENCE</scope>
    <source>
        <strain evidence="14">BX12</strain>
    </source>
</reference>
<dbReference type="GO" id="GO:0071555">
    <property type="term" value="P:cell wall organization"/>
    <property type="evidence" value="ECO:0007669"/>
    <property type="project" value="UniProtKB-KW"/>
</dbReference>
<dbReference type="SUPFAM" id="SSF53623">
    <property type="entry name" value="MurD-like peptide ligases, catalytic domain"/>
    <property type="match status" value="1"/>
</dbReference>
<dbReference type="RefSeq" id="WP_187303618.1">
    <property type="nucleotide sequence ID" value="NZ_CBCTQH010000005.1"/>
</dbReference>
<evidence type="ECO:0000256" key="11">
    <source>
        <dbReference type="RuleBase" id="RU004136"/>
    </source>
</evidence>